<keyword evidence="3" id="KW-1185">Reference proteome</keyword>
<evidence type="ECO:0000259" key="1">
    <source>
        <dbReference type="PROSITE" id="PS51186"/>
    </source>
</evidence>
<dbReference type="Proteomes" id="UP000680304">
    <property type="component" value="Unassembled WGS sequence"/>
</dbReference>
<dbReference type="InterPro" id="IPR039143">
    <property type="entry name" value="GNPNAT1-like"/>
</dbReference>
<dbReference type="SUPFAM" id="SSF55729">
    <property type="entry name" value="Acyl-CoA N-acyltransferases (Nat)"/>
    <property type="match status" value="1"/>
</dbReference>
<accession>A0ABQ4NBI1</accession>
<dbReference type="InterPro" id="IPR000182">
    <property type="entry name" value="GNAT_dom"/>
</dbReference>
<reference evidence="2 3" key="1">
    <citation type="submission" date="2021-04" db="EMBL/GenBank/DDBJ databases">
        <title>Draft genome sequence of Paenibacillus cisolokensis, LC2-13A.</title>
        <authorList>
            <person name="Uke A."/>
            <person name="Chhe C."/>
            <person name="Baramee S."/>
            <person name="Kosugi A."/>
        </authorList>
    </citation>
    <scope>NUCLEOTIDE SEQUENCE [LARGE SCALE GENOMIC DNA]</scope>
    <source>
        <strain evidence="2 3">LC2-13A</strain>
    </source>
</reference>
<name>A0ABQ4NBI1_9BACL</name>
<sequence length="159" mass="18126">MGFMNVMRAATLEQLQQCLAIREEVFVKEQGVDPAIEIDRYDDSPLACVHMLLTVEGQPAATGRIIRYEERTAKLQRIAVLPEYRGIGAGRRLVEAMEEQAWRDGFRRIVLDAQCHAEPFYVKLGYRTVSDEPFLDAGIPHVRMTKEKLEPAFHPEPLS</sequence>
<organism evidence="2 3">
    <name type="scientific">Paenibacillus cisolokensis</name>
    <dbReference type="NCBI Taxonomy" id="1658519"/>
    <lineage>
        <taxon>Bacteria</taxon>
        <taxon>Bacillati</taxon>
        <taxon>Bacillota</taxon>
        <taxon>Bacilli</taxon>
        <taxon>Bacillales</taxon>
        <taxon>Paenibacillaceae</taxon>
        <taxon>Paenibacillus</taxon>
    </lineage>
</organism>
<dbReference type="PANTHER" id="PTHR13355:SF11">
    <property type="entry name" value="GLUCOSAMINE 6-PHOSPHATE N-ACETYLTRANSFERASE"/>
    <property type="match status" value="1"/>
</dbReference>
<proteinExistence type="predicted"/>
<dbReference type="PANTHER" id="PTHR13355">
    <property type="entry name" value="GLUCOSAMINE 6-PHOSPHATE N-ACETYLTRANSFERASE"/>
    <property type="match status" value="1"/>
</dbReference>
<evidence type="ECO:0000313" key="3">
    <source>
        <dbReference type="Proteomes" id="UP000680304"/>
    </source>
</evidence>
<dbReference type="PROSITE" id="PS51186">
    <property type="entry name" value="GNAT"/>
    <property type="match status" value="1"/>
</dbReference>
<feature type="domain" description="N-acetyltransferase" evidence="1">
    <location>
        <begin position="5"/>
        <end position="149"/>
    </location>
</feature>
<comment type="caution">
    <text evidence="2">The sequence shown here is derived from an EMBL/GenBank/DDBJ whole genome shotgun (WGS) entry which is preliminary data.</text>
</comment>
<dbReference type="EMBL" id="BOVJ01000140">
    <property type="protein sequence ID" value="GIQ65586.1"/>
    <property type="molecule type" value="Genomic_DNA"/>
</dbReference>
<dbReference type="Pfam" id="PF13673">
    <property type="entry name" value="Acetyltransf_10"/>
    <property type="match status" value="1"/>
</dbReference>
<dbReference type="InterPro" id="IPR016181">
    <property type="entry name" value="Acyl_CoA_acyltransferase"/>
</dbReference>
<evidence type="ECO:0000313" key="2">
    <source>
        <dbReference type="EMBL" id="GIQ65586.1"/>
    </source>
</evidence>
<gene>
    <name evidence="2" type="ORF">PACILC2_41540</name>
</gene>
<protein>
    <submittedName>
        <fullName evidence="2">GNAT family N-acetyltransferase</fullName>
    </submittedName>
</protein>
<dbReference type="CDD" id="cd04301">
    <property type="entry name" value="NAT_SF"/>
    <property type="match status" value="1"/>
</dbReference>
<dbReference type="Gene3D" id="3.40.630.30">
    <property type="match status" value="1"/>
</dbReference>